<sequence>MAMKEMVIEVNGLPDNYPQNMIIDKLTMHFLRRSNKGGDVLTVIYPTSNKGQAYVVFESAEVPGVLQHTHVLIVESQFYPLDIKKVHQPQLDMPAEAFLDMNMFSSHRKIQELIHSHGFQVSETSPGQLHLQGSFLKLKLIYPKLVQFLVQETHPQRGTPSHYTNGYSSVSRAEKSDSSDYESRSNFTSRRSHNNGNSVYAEGRSTSSEITSRSTESQYRQAFLQNASLLDRSSSTESPFSSPSRIYEDSRTSAQQRNPSSPRQNEESIPVESDVWKYIMHCKEDFINKIKSDHHTHINPKVESGVVMVKISGGNFREAAKELSELMQEITDSVRTQEIDMNACDESQKRDIIQKALRIQKIYNVLIREEGNIIKVLGSSKDSYEAKQKLLGRDVDIAPPKHMERNILRRSSSLPRQKTRARMENLDVDQIPGDVCATTVSSSSASHSQTDSQSQQEAQKERGRQPSKSTAHRRSQSGSRLQHRNQKSAKQEPSAYVQQDLTPSSGVQTSKQGSLPKLKAALFTDKSKKLLKRLNPLNQ</sequence>
<accession>A0A3N0XYW7</accession>
<dbReference type="PANTHER" id="PTHR15225:SF8">
    <property type="entry name" value="RNA-BINDING PROTEIN 43"/>
    <property type="match status" value="1"/>
</dbReference>
<feature type="compositionally biased region" description="Basic residues" evidence="1">
    <location>
        <begin position="470"/>
        <end position="487"/>
    </location>
</feature>
<dbReference type="PANTHER" id="PTHR15225">
    <property type="entry name" value="INTERFERON-INDUCED PROTEIN 35/NMI N-MYC/STAT INTERACTING PROTEIN"/>
    <property type="match status" value="1"/>
</dbReference>
<dbReference type="EMBL" id="RJVU01057109">
    <property type="protein sequence ID" value="ROK35667.1"/>
    <property type="molecule type" value="Genomic_DNA"/>
</dbReference>
<feature type="compositionally biased region" description="Polar residues" evidence="1">
    <location>
        <begin position="496"/>
        <end position="513"/>
    </location>
</feature>
<dbReference type="OrthoDB" id="9948435at2759"/>
<evidence type="ECO:0000256" key="1">
    <source>
        <dbReference type="SAM" id="MobiDB-lite"/>
    </source>
</evidence>
<keyword evidence="3" id="KW-1185">Reference proteome</keyword>
<comment type="caution">
    <text evidence="2">The sequence shown here is derived from an EMBL/GenBank/DDBJ whole genome shotgun (WGS) entry which is preliminary data.</text>
</comment>
<feature type="region of interest" description="Disordered" evidence="1">
    <location>
        <begin position="153"/>
        <end position="218"/>
    </location>
</feature>
<feature type="compositionally biased region" description="Basic and acidic residues" evidence="1">
    <location>
        <begin position="172"/>
        <end position="183"/>
    </location>
</feature>
<dbReference type="AlphaFoldDB" id="A0A3N0XYW7"/>
<dbReference type="InterPro" id="IPR012677">
    <property type="entry name" value="Nucleotide-bd_a/b_plait_sf"/>
</dbReference>
<feature type="compositionally biased region" description="Low complexity" evidence="1">
    <location>
        <begin position="233"/>
        <end position="244"/>
    </location>
</feature>
<proteinExistence type="predicted"/>
<feature type="region of interest" description="Disordered" evidence="1">
    <location>
        <begin position="231"/>
        <end position="269"/>
    </location>
</feature>
<dbReference type="CDD" id="cd12546">
    <property type="entry name" value="RRM_RBM43"/>
    <property type="match status" value="1"/>
</dbReference>
<feature type="compositionally biased region" description="Low complexity" evidence="1">
    <location>
        <begin position="441"/>
        <end position="456"/>
    </location>
</feature>
<dbReference type="Gene3D" id="3.30.70.330">
    <property type="match status" value="1"/>
</dbReference>
<gene>
    <name evidence="2" type="ORF">DPX16_17410</name>
</gene>
<feature type="compositionally biased region" description="Low complexity" evidence="1">
    <location>
        <begin position="204"/>
        <end position="217"/>
    </location>
</feature>
<organism evidence="2 3">
    <name type="scientific">Anabarilius grahami</name>
    <name type="common">Kanglang fish</name>
    <name type="synonym">Barilius grahami</name>
    <dbReference type="NCBI Taxonomy" id="495550"/>
    <lineage>
        <taxon>Eukaryota</taxon>
        <taxon>Metazoa</taxon>
        <taxon>Chordata</taxon>
        <taxon>Craniata</taxon>
        <taxon>Vertebrata</taxon>
        <taxon>Euteleostomi</taxon>
        <taxon>Actinopterygii</taxon>
        <taxon>Neopterygii</taxon>
        <taxon>Teleostei</taxon>
        <taxon>Ostariophysi</taxon>
        <taxon>Cypriniformes</taxon>
        <taxon>Xenocyprididae</taxon>
        <taxon>Xenocypridinae</taxon>
        <taxon>Xenocypridinae incertae sedis</taxon>
        <taxon>Anabarilius</taxon>
    </lineage>
</organism>
<feature type="compositionally biased region" description="Polar residues" evidence="1">
    <location>
        <begin position="252"/>
        <end position="263"/>
    </location>
</feature>
<name>A0A3N0XYW7_ANAGA</name>
<feature type="region of interest" description="Disordered" evidence="1">
    <location>
        <begin position="407"/>
        <end position="515"/>
    </location>
</feature>
<protein>
    <submittedName>
        <fullName evidence="2">RNA-binding protein 43</fullName>
    </submittedName>
</protein>
<dbReference type="Proteomes" id="UP000281406">
    <property type="component" value="Unassembled WGS sequence"/>
</dbReference>
<evidence type="ECO:0000313" key="3">
    <source>
        <dbReference type="Proteomes" id="UP000281406"/>
    </source>
</evidence>
<evidence type="ECO:0000313" key="2">
    <source>
        <dbReference type="EMBL" id="ROK35667.1"/>
    </source>
</evidence>
<feature type="compositionally biased region" description="Polar residues" evidence="1">
    <location>
        <begin position="184"/>
        <end position="198"/>
    </location>
</feature>
<feature type="compositionally biased region" description="Polar residues" evidence="1">
    <location>
        <begin position="156"/>
        <end position="171"/>
    </location>
</feature>
<reference evidence="2 3" key="1">
    <citation type="submission" date="2018-10" db="EMBL/GenBank/DDBJ databases">
        <title>Genome assembly for a Yunnan-Guizhou Plateau 3E fish, Anabarilius grahami (Regan), and its evolutionary and genetic applications.</title>
        <authorList>
            <person name="Jiang W."/>
        </authorList>
    </citation>
    <scope>NUCLEOTIDE SEQUENCE [LARGE SCALE GENOMIC DNA]</scope>
    <source>
        <strain evidence="2">AG-KIZ</strain>
        <tissue evidence="2">Muscle</tissue>
    </source>
</reference>